<protein>
    <recommendedName>
        <fullName evidence="5">UV radiation resistance-associated gene protein</fullName>
    </recommendedName>
</protein>
<name>A0AA38IN90_9CUCU</name>
<evidence type="ECO:0000313" key="4">
    <source>
        <dbReference type="Proteomes" id="UP001168821"/>
    </source>
</evidence>
<dbReference type="GO" id="GO:0035493">
    <property type="term" value="P:SNARE complex assembly"/>
    <property type="evidence" value="ECO:0007669"/>
    <property type="project" value="TreeGrafter"/>
</dbReference>
<dbReference type="PANTHER" id="PTHR15157:SF5">
    <property type="entry name" value="UV RADIATION RESISTANCE-ASSOCIATED GENE PROTEIN"/>
    <property type="match status" value="1"/>
</dbReference>
<proteinExistence type="predicted"/>
<dbReference type="GO" id="GO:0032991">
    <property type="term" value="C:protein-containing complex"/>
    <property type="evidence" value="ECO:0007669"/>
    <property type="project" value="UniProtKB-ARBA"/>
</dbReference>
<gene>
    <name evidence="3" type="ORF">Zmor_005399</name>
</gene>
<dbReference type="GO" id="GO:0000323">
    <property type="term" value="C:lytic vacuole"/>
    <property type="evidence" value="ECO:0007669"/>
    <property type="project" value="TreeGrafter"/>
</dbReference>
<keyword evidence="4" id="KW-1185">Reference proteome</keyword>
<dbReference type="AlphaFoldDB" id="A0AA38IN90"/>
<dbReference type="Proteomes" id="UP001168821">
    <property type="component" value="Unassembled WGS sequence"/>
</dbReference>
<sequence length="747" mass="85529">MNLTLSDSLLGRQTSRQWTPLVTQQYRLRHVHQILGLNFPHLPKKGAYYFTLHLTTMSAPFYTSEKAEGINPKWPELDLRNLTNLAATALVLRVWRYCDDTSDTIISTWGVNLSGLVYLGNKIADIQPAFFNPNSVIFNIRGGFFTSRHVLNEECSKPPPFIDSLNVMEVGGCKQIFKKTSVQVPKSEVRSSYNIDKLRKLHSLQVTIKNKSLDVQGVREKIELKCGINAPEEQSSPEVPCNSSPSNVRYAPQLLTMKSVNKMLEQKPTKMQRKEMEKLRNEIELEQFKSKLLSQERDKKSALIRRFKNKLKDLVDTNEKKNLELMDNYYKLRREAEKLKDLKKQMLPNHELLMTLYSQLYHRRRQLLQQLLFIYPIQQVSEKKYTIHGIYVPNSDMLSDCSDTGISVALGYITHVLLMSSTFLQVPLRYPMTHYGSRSFITDHVSPILPDRERDFPLFTKGKEKIQFTYAVYLLNKNISQLRWLFFMHTPELKATLPNLLTFLEGRDCKETLPLVTCSLGIKNDIESTRFQENIKLNEERYQQLPKRYNKMYRSCECGPGLSEILAIPEAFMNKQITSDSFKNYIASKKSAEQNSASIVIKEGIVDETTKNCDNSEEVIEQGTDLLDPSVDLADLEGVEEQVCTRDDLDSGGGGESECLNREKQGDCVDDEVQRLESNHSELLEKWMKNGTSSECCSNDGSLLQTCEKFAEISVNTVQSLDSPLMARTDALLNTKSFNLVKPKPNL</sequence>
<evidence type="ECO:0000256" key="1">
    <source>
        <dbReference type="ARBA" id="ARBA00023054"/>
    </source>
</evidence>
<keyword evidence="1 2" id="KW-0175">Coiled coil</keyword>
<reference evidence="3" key="1">
    <citation type="journal article" date="2023" name="G3 (Bethesda)">
        <title>Whole genome assemblies of Zophobas morio and Tenebrio molitor.</title>
        <authorList>
            <person name="Kaur S."/>
            <person name="Stinson S.A."/>
            <person name="diCenzo G.C."/>
        </authorList>
    </citation>
    <scope>NUCLEOTIDE SEQUENCE</scope>
    <source>
        <strain evidence="3">QUZm001</strain>
    </source>
</reference>
<dbReference type="GO" id="GO:0000149">
    <property type="term" value="F:SNARE binding"/>
    <property type="evidence" value="ECO:0007669"/>
    <property type="project" value="TreeGrafter"/>
</dbReference>
<comment type="caution">
    <text evidence="3">The sequence shown here is derived from an EMBL/GenBank/DDBJ whole genome shotgun (WGS) entry which is preliminary data.</text>
</comment>
<dbReference type="EMBL" id="JALNTZ010000002">
    <property type="protein sequence ID" value="KAJ3660973.1"/>
    <property type="molecule type" value="Genomic_DNA"/>
</dbReference>
<evidence type="ECO:0000313" key="3">
    <source>
        <dbReference type="EMBL" id="KAJ3660973.1"/>
    </source>
</evidence>
<accession>A0AA38IN90</accession>
<organism evidence="3 4">
    <name type="scientific">Zophobas morio</name>
    <dbReference type="NCBI Taxonomy" id="2755281"/>
    <lineage>
        <taxon>Eukaryota</taxon>
        <taxon>Metazoa</taxon>
        <taxon>Ecdysozoa</taxon>
        <taxon>Arthropoda</taxon>
        <taxon>Hexapoda</taxon>
        <taxon>Insecta</taxon>
        <taxon>Pterygota</taxon>
        <taxon>Neoptera</taxon>
        <taxon>Endopterygota</taxon>
        <taxon>Coleoptera</taxon>
        <taxon>Polyphaga</taxon>
        <taxon>Cucujiformia</taxon>
        <taxon>Tenebrionidae</taxon>
        <taxon>Zophobas</taxon>
    </lineage>
</organism>
<dbReference type="PANTHER" id="PTHR15157">
    <property type="entry name" value="UV RADIATION RESISTANCE-ASSOCIATED GENE PROTEIN"/>
    <property type="match status" value="1"/>
</dbReference>
<feature type="coiled-coil region" evidence="2">
    <location>
        <begin position="276"/>
        <end position="342"/>
    </location>
</feature>
<dbReference type="Pfam" id="PF10186">
    <property type="entry name" value="ATG14"/>
    <property type="match status" value="1"/>
</dbReference>
<dbReference type="GO" id="GO:0005768">
    <property type="term" value="C:endosome"/>
    <property type="evidence" value="ECO:0007669"/>
    <property type="project" value="TreeGrafter"/>
</dbReference>
<evidence type="ECO:0008006" key="5">
    <source>
        <dbReference type="Google" id="ProtNLM"/>
    </source>
</evidence>
<dbReference type="InterPro" id="IPR018791">
    <property type="entry name" value="UV_resistance/autophagy_Atg14"/>
</dbReference>
<evidence type="ECO:0000256" key="2">
    <source>
        <dbReference type="SAM" id="Coils"/>
    </source>
</evidence>